<keyword evidence="1" id="KW-0812">Transmembrane</keyword>
<feature type="transmembrane region" description="Helical" evidence="1">
    <location>
        <begin position="91"/>
        <end position="113"/>
    </location>
</feature>
<evidence type="ECO:0000256" key="1">
    <source>
        <dbReference type="SAM" id="Phobius"/>
    </source>
</evidence>
<evidence type="ECO:0008006" key="4">
    <source>
        <dbReference type="Google" id="ProtNLM"/>
    </source>
</evidence>
<proteinExistence type="predicted"/>
<keyword evidence="1" id="KW-0472">Membrane</keyword>
<accession>A0A811LD11</accession>
<comment type="caution">
    <text evidence="2">The sequence shown here is derived from an EMBL/GenBank/DDBJ whole genome shotgun (WGS) entry which is preliminary data.</text>
</comment>
<reference evidence="2" key="1">
    <citation type="submission" date="2020-09" db="EMBL/GenBank/DDBJ databases">
        <authorList>
            <person name="Kikuchi T."/>
        </authorList>
    </citation>
    <scope>NUCLEOTIDE SEQUENCE</scope>
    <source>
        <strain evidence="2">SH1</strain>
    </source>
</reference>
<dbReference type="Proteomes" id="UP000614601">
    <property type="component" value="Unassembled WGS sequence"/>
</dbReference>
<feature type="transmembrane region" description="Helical" evidence="1">
    <location>
        <begin position="6"/>
        <end position="25"/>
    </location>
</feature>
<dbReference type="EMBL" id="CAJFCW020000005">
    <property type="protein sequence ID" value="CAG9121660.1"/>
    <property type="molecule type" value="Genomic_DNA"/>
</dbReference>
<dbReference type="Proteomes" id="UP000783686">
    <property type="component" value="Unassembled WGS sequence"/>
</dbReference>
<dbReference type="EMBL" id="CAJFDH010000005">
    <property type="protein sequence ID" value="CAD5226039.1"/>
    <property type="molecule type" value="Genomic_DNA"/>
</dbReference>
<dbReference type="AlphaFoldDB" id="A0A811LD11"/>
<sequence>MQIGLCIMLSIDFIAVLTDITLIHINRKRRRNRLMDSRQRYTLSSSYQLNENQCTTGIVLPVTITQSSCYLFYTCSSLLSRHMYPAGDIRLYPLTNFCYLFCQLSLLLATITFHKQYLTTYNIQKRKLLEIQLTQSTEQYFHSLNQHMNKAFEIRENL</sequence>
<keyword evidence="3" id="KW-1185">Reference proteome</keyword>
<evidence type="ECO:0000313" key="3">
    <source>
        <dbReference type="Proteomes" id="UP000614601"/>
    </source>
</evidence>
<evidence type="ECO:0000313" key="2">
    <source>
        <dbReference type="EMBL" id="CAD5226039.1"/>
    </source>
</evidence>
<organism evidence="2 3">
    <name type="scientific">Bursaphelenchus okinawaensis</name>
    <dbReference type="NCBI Taxonomy" id="465554"/>
    <lineage>
        <taxon>Eukaryota</taxon>
        <taxon>Metazoa</taxon>
        <taxon>Ecdysozoa</taxon>
        <taxon>Nematoda</taxon>
        <taxon>Chromadorea</taxon>
        <taxon>Rhabditida</taxon>
        <taxon>Tylenchina</taxon>
        <taxon>Tylenchomorpha</taxon>
        <taxon>Aphelenchoidea</taxon>
        <taxon>Aphelenchoididae</taxon>
        <taxon>Bursaphelenchus</taxon>
    </lineage>
</organism>
<protein>
    <recommendedName>
        <fullName evidence="4">7TM_GPCR_Srx domain-containing protein</fullName>
    </recommendedName>
</protein>
<name>A0A811LD11_9BILA</name>
<gene>
    <name evidence="2" type="ORF">BOKJ2_LOCUS11878</name>
</gene>
<keyword evidence="1" id="KW-1133">Transmembrane helix</keyword>